<dbReference type="STRING" id="933852.A0A0C3BK39"/>
<accession>A0A0C3BK39</accession>
<feature type="transmembrane region" description="Helical" evidence="1">
    <location>
        <begin position="555"/>
        <end position="575"/>
    </location>
</feature>
<dbReference type="PANTHER" id="PTHR45662:SF2">
    <property type="entry name" value="PHOSPHATIDYLINOSITOL-3-PHOSPHATASE SAC1"/>
    <property type="match status" value="1"/>
</dbReference>
<dbReference type="OrthoDB" id="405996at2759"/>
<dbReference type="HOGENOM" id="CLU_003016_7_4_1"/>
<dbReference type="PROSITE" id="PS50275">
    <property type="entry name" value="SAC"/>
    <property type="match status" value="1"/>
</dbReference>
<evidence type="ECO:0000256" key="1">
    <source>
        <dbReference type="SAM" id="Phobius"/>
    </source>
</evidence>
<dbReference type="Proteomes" id="UP000054097">
    <property type="component" value="Unassembled WGS sequence"/>
</dbReference>
<keyword evidence="1" id="KW-0812">Transmembrane</keyword>
<protein>
    <recommendedName>
        <fullName evidence="2">SAC domain-containing protein</fullName>
    </recommendedName>
</protein>
<dbReference type="Pfam" id="PF02383">
    <property type="entry name" value="Syja_N"/>
    <property type="match status" value="1"/>
</dbReference>
<reference evidence="4" key="2">
    <citation type="submission" date="2015-01" db="EMBL/GenBank/DDBJ databases">
        <title>Evolutionary Origins and Diversification of the Mycorrhizal Mutualists.</title>
        <authorList>
            <consortium name="DOE Joint Genome Institute"/>
            <consortium name="Mycorrhizal Genomics Consortium"/>
            <person name="Kohler A."/>
            <person name="Kuo A."/>
            <person name="Nagy L.G."/>
            <person name="Floudas D."/>
            <person name="Copeland A."/>
            <person name="Barry K.W."/>
            <person name="Cichocki N."/>
            <person name="Veneault-Fourrey C."/>
            <person name="LaButti K."/>
            <person name="Lindquist E.A."/>
            <person name="Lipzen A."/>
            <person name="Lundell T."/>
            <person name="Morin E."/>
            <person name="Murat C."/>
            <person name="Riley R."/>
            <person name="Ohm R."/>
            <person name="Sun H."/>
            <person name="Tunlid A."/>
            <person name="Henrissat B."/>
            <person name="Grigoriev I.V."/>
            <person name="Hibbett D.S."/>
            <person name="Martin F."/>
        </authorList>
    </citation>
    <scope>NUCLEOTIDE SEQUENCE [LARGE SCALE GENOMIC DNA]</scope>
    <source>
        <strain evidence="4">MAFF 305830</strain>
    </source>
</reference>
<dbReference type="InterPro" id="IPR002013">
    <property type="entry name" value="SAC_dom"/>
</dbReference>
<dbReference type="EMBL" id="KN824281">
    <property type="protein sequence ID" value="KIM31856.1"/>
    <property type="molecule type" value="Genomic_DNA"/>
</dbReference>
<proteinExistence type="predicted"/>
<dbReference type="PANTHER" id="PTHR45662">
    <property type="entry name" value="PHOSPHATIDYLINOSITIDE PHOSPHATASE SAC1"/>
    <property type="match status" value="1"/>
</dbReference>
<organism evidence="3 4">
    <name type="scientific">Serendipita vermifera MAFF 305830</name>
    <dbReference type="NCBI Taxonomy" id="933852"/>
    <lineage>
        <taxon>Eukaryota</taxon>
        <taxon>Fungi</taxon>
        <taxon>Dikarya</taxon>
        <taxon>Basidiomycota</taxon>
        <taxon>Agaricomycotina</taxon>
        <taxon>Agaricomycetes</taxon>
        <taxon>Sebacinales</taxon>
        <taxon>Serendipitaceae</taxon>
        <taxon>Serendipita</taxon>
    </lineage>
</organism>
<name>A0A0C3BK39_SERVB</name>
<evidence type="ECO:0000313" key="3">
    <source>
        <dbReference type="EMBL" id="KIM31856.1"/>
    </source>
</evidence>
<evidence type="ECO:0000259" key="2">
    <source>
        <dbReference type="PROSITE" id="PS50275"/>
    </source>
</evidence>
<keyword evidence="1" id="KW-0472">Membrane</keyword>
<reference evidence="3 4" key="1">
    <citation type="submission" date="2014-04" db="EMBL/GenBank/DDBJ databases">
        <authorList>
            <consortium name="DOE Joint Genome Institute"/>
            <person name="Kuo A."/>
            <person name="Zuccaro A."/>
            <person name="Kohler A."/>
            <person name="Nagy L.G."/>
            <person name="Floudas D."/>
            <person name="Copeland A."/>
            <person name="Barry K.W."/>
            <person name="Cichocki N."/>
            <person name="Veneault-Fourrey C."/>
            <person name="LaButti K."/>
            <person name="Lindquist E.A."/>
            <person name="Lipzen A."/>
            <person name="Lundell T."/>
            <person name="Morin E."/>
            <person name="Murat C."/>
            <person name="Sun H."/>
            <person name="Tunlid A."/>
            <person name="Henrissat B."/>
            <person name="Grigoriev I.V."/>
            <person name="Hibbett D.S."/>
            <person name="Martin F."/>
            <person name="Nordberg H.P."/>
            <person name="Cantor M.N."/>
            <person name="Hua S.X."/>
        </authorList>
    </citation>
    <scope>NUCLEOTIDE SEQUENCE [LARGE SCALE GENOMIC DNA]</scope>
    <source>
        <strain evidence="3 4">MAFF 305830</strain>
    </source>
</reference>
<keyword evidence="4" id="KW-1185">Reference proteome</keyword>
<gene>
    <name evidence="3" type="ORF">M408DRAFT_327265</name>
</gene>
<dbReference type="AlphaFoldDB" id="A0A0C3BK39"/>
<feature type="non-terminal residue" evidence="3">
    <location>
        <position position="1"/>
    </location>
</feature>
<sequence>MTKYTLHTKLQLWATETEYIIEPYGSDDLPMIINRRTGEISMTPLDPTVHKLQTAPMQVYGVMGILKLATTDFLVLITNRKSKGNLLGKEIYLATDYKVLPISSQSTISQILANPAEKQLLALVHSHLFSSTFLFSYDWDITRRMQAQVIAHADDATKAPWQAADLRFFWNYHLSLKLMQQTAFDLGQFIMPVVYGSCDMSWTQINGQRFQFTLISRRSRFRAGTRFFTRGIDADGHVGNYNETEQIVVTENNSKTAFVQTRGSIPLFWTEVTNLRYKPDMQVMDKPETLSALKTHLEEQVALYGSQTLVNLVNSKGHEQQVKEGYEEKVGKVAVPSVQYHHFDFHHECRNMRWDRISILIDQIEPELLEKGFFHVTVAGGVQKWQMGVVRTNCMDNLDRTNVVQGAIAKWSLNKQLQELGILSEGEVVDQHSDFMHLFRNVWADHADYISNAYAGSGALKTDFTRTGKRTRLGLLADGSKSLKRYFKNNYFDGPRQDAFDLFTGTWIPRGPSSAFALFYDPRPLFTRSMPYLLSFAVFMMLAGLTLPRSSDYSLMYYFLFWMSLATAAFAYIRAHGVEYVSWPRLKRLDDVIYYDGPGFRSRPGPKHPDYMDAAKHGRLTSTRPYRIEEVEMGSKKRTD</sequence>
<feature type="transmembrane region" description="Helical" evidence="1">
    <location>
        <begin position="532"/>
        <end position="549"/>
    </location>
</feature>
<dbReference type="GO" id="GO:0005783">
    <property type="term" value="C:endoplasmic reticulum"/>
    <property type="evidence" value="ECO:0007669"/>
    <property type="project" value="TreeGrafter"/>
</dbReference>
<dbReference type="GO" id="GO:0043812">
    <property type="term" value="F:phosphatidylinositol-4-phosphate phosphatase activity"/>
    <property type="evidence" value="ECO:0007669"/>
    <property type="project" value="TreeGrafter"/>
</dbReference>
<feature type="domain" description="SAC" evidence="2">
    <location>
        <begin position="124"/>
        <end position="456"/>
    </location>
</feature>
<keyword evidence="1" id="KW-1133">Transmembrane helix</keyword>
<evidence type="ECO:0000313" key="4">
    <source>
        <dbReference type="Proteomes" id="UP000054097"/>
    </source>
</evidence>
<dbReference type="GO" id="GO:0046856">
    <property type="term" value="P:phosphatidylinositol dephosphorylation"/>
    <property type="evidence" value="ECO:0007669"/>
    <property type="project" value="TreeGrafter"/>
</dbReference>